<evidence type="ECO:0000313" key="2">
    <source>
        <dbReference type="EMBL" id="MBO4139714.1"/>
    </source>
</evidence>
<dbReference type="RefSeq" id="WP_208576652.1">
    <property type="nucleotide sequence ID" value="NZ_JAGFVQ010000007.1"/>
</dbReference>
<organism evidence="2 3">
    <name type="scientific">Micromonospora tulbaghiae</name>
    <dbReference type="NCBI Taxonomy" id="479978"/>
    <lineage>
        <taxon>Bacteria</taxon>
        <taxon>Bacillati</taxon>
        <taxon>Actinomycetota</taxon>
        <taxon>Actinomycetes</taxon>
        <taxon>Micromonosporales</taxon>
        <taxon>Micromonosporaceae</taxon>
        <taxon>Micromonospora</taxon>
    </lineage>
</organism>
<name>A0AAW4JEC3_9ACTN</name>
<evidence type="ECO:0008006" key="4">
    <source>
        <dbReference type="Google" id="ProtNLM"/>
    </source>
</evidence>
<keyword evidence="1" id="KW-0812">Transmembrane</keyword>
<keyword evidence="1" id="KW-0472">Membrane</keyword>
<feature type="transmembrane region" description="Helical" evidence="1">
    <location>
        <begin position="142"/>
        <end position="165"/>
    </location>
</feature>
<evidence type="ECO:0000256" key="1">
    <source>
        <dbReference type="SAM" id="Phobius"/>
    </source>
</evidence>
<accession>A0AAW4JEC3</accession>
<evidence type="ECO:0000313" key="3">
    <source>
        <dbReference type="Proteomes" id="UP000669887"/>
    </source>
</evidence>
<comment type="caution">
    <text evidence="2">The sequence shown here is derived from an EMBL/GenBank/DDBJ whole genome shotgun (WGS) entry which is preliminary data.</text>
</comment>
<gene>
    <name evidence="2" type="ORF">J5U46_06090</name>
</gene>
<sequence>MTNHRLQLSRPAVVTATVSVIAGLASGVARYLHRSDTLEPQIAGTEAWLPHLGVLAVVTVWFAVASRRSPLGWKVIFVPLGRPMAARIGATFRSGAGVPALLRCLAVAFLVLLEVYMAWRIGLQVFAGLDPNFPRNAWGGPSYLGAMFCHYLDGALLYPICHVLLRRATVPAAREEGVAV</sequence>
<reference evidence="2" key="1">
    <citation type="submission" date="2021-03" db="EMBL/GenBank/DDBJ databases">
        <title>X isolated from Micromonospora tulbaghiae.</title>
        <authorList>
            <person name="Stennett H.L."/>
        </authorList>
    </citation>
    <scope>NUCLEOTIDE SEQUENCE</scope>
    <source>
        <strain evidence="2">28M1-20</strain>
    </source>
</reference>
<dbReference type="EMBL" id="JAGFVQ010000007">
    <property type="protein sequence ID" value="MBO4139714.1"/>
    <property type="molecule type" value="Genomic_DNA"/>
</dbReference>
<keyword evidence="1" id="KW-1133">Transmembrane helix</keyword>
<feature type="transmembrane region" description="Helical" evidence="1">
    <location>
        <begin position="47"/>
        <end position="64"/>
    </location>
</feature>
<dbReference type="Proteomes" id="UP000669887">
    <property type="component" value="Unassembled WGS sequence"/>
</dbReference>
<feature type="transmembrane region" description="Helical" evidence="1">
    <location>
        <begin position="100"/>
        <end position="122"/>
    </location>
</feature>
<feature type="transmembrane region" description="Helical" evidence="1">
    <location>
        <begin position="12"/>
        <end position="32"/>
    </location>
</feature>
<protein>
    <recommendedName>
        <fullName evidence="4">DUF3995 domain-containing protein</fullName>
    </recommendedName>
</protein>
<dbReference type="AlphaFoldDB" id="A0AAW4JEC3"/>
<proteinExistence type="predicted"/>